<accession>A0A0A7CLT9</accession>
<protein>
    <submittedName>
        <fullName evidence="3">Secreted protein</fullName>
    </submittedName>
</protein>
<name>A0A0A7CLT9_ACHHY</name>
<dbReference type="AlphaFoldDB" id="A0A0A7CLT9"/>
<feature type="region of interest" description="Disordered" evidence="1">
    <location>
        <begin position="165"/>
        <end position="190"/>
    </location>
</feature>
<sequence length="216" mass="21777">MQYTALVALAAVAAAQSNSTGGSNTGSCPLQFTSSCSTSSQCGTLNGFKLECQTSGSVKWCVCAKADSNCQNSTNIPDTVPQFGVCTGGKTCAGSGFKALDVPVLTCAEQLYCVPQKTDGNELQSICHTCSSCKQQNKPDSTGKLIFNCSSICPAGQGDPVISVTNTTTATKSPSSKNKSAAGSAGGVNADTTKSSASKFIVGLASVLVVSIGLLV</sequence>
<evidence type="ECO:0000313" key="3">
    <source>
        <dbReference type="EMBL" id="AIG55867.1"/>
    </source>
</evidence>
<reference evidence="3" key="1">
    <citation type="journal article" date="2014" name="Genome Biol. Evol.">
        <title>The secreted proteins of Achlya hypogyna and Thraustotheca clavata identify the ancestral oomycete secretome and reveal gene acquisitions by horizontal gene transfer.</title>
        <authorList>
            <person name="Misner I."/>
            <person name="Blouin N."/>
            <person name="Leonard G."/>
            <person name="Richards T.A."/>
            <person name="Lane C.E."/>
        </authorList>
    </citation>
    <scope>NUCLEOTIDE SEQUENCE</scope>
    <source>
        <strain evidence="3">ATCC 48635</strain>
    </source>
</reference>
<feature type="signal peptide" evidence="2">
    <location>
        <begin position="1"/>
        <end position="15"/>
    </location>
</feature>
<evidence type="ECO:0000256" key="1">
    <source>
        <dbReference type="SAM" id="MobiDB-lite"/>
    </source>
</evidence>
<organism evidence="3">
    <name type="scientific">Achlya hypogyna</name>
    <name type="common">Oomycete</name>
    <name type="synonym">Protoachlya hypogyna</name>
    <dbReference type="NCBI Taxonomy" id="1202772"/>
    <lineage>
        <taxon>Eukaryota</taxon>
        <taxon>Sar</taxon>
        <taxon>Stramenopiles</taxon>
        <taxon>Oomycota</taxon>
        <taxon>Saprolegniomycetes</taxon>
        <taxon>Saprolegniales</taxon>
        <taxon>Achlyaceae</taxon>
        <taxon>Achlya</taxon>
    </lineage>
</organism>
<keyword evidence="2" id="KW-0732">Signal</keyword>
<proteinExistence type="predicted"/>
<feature type="chain" id="PRO_5012361990" evidence="2">
    <location>
        <begin position="16"/>
        <end position="216"/>
    </location>
</feature>
<dbReference type="EMBL" id="KM038406">
    <property type="protein sequence ID" value="AIG55867.1"/>
    <property type="molecule type" value="Genomic_DNA"/>
</dbReference>
<evidence type="ECO:0000256" key="2">
    <source>
        <dbReference type="SAM" id="SignalP"/>
    </source>
</evidence>